<organism evidence="2 3">
    <name type="scientific">Echria macrotheca</name>
    <dbReference type="NCBI Taxonomy" id="438768"/>
    <lineage>
        <taxon>Eukaryota</taxon>
        <taxon>Fungi</taxon>
        <taxon>Dikarya</taxon>
        <taxon>Ascomycota</taxon>
        <taxon>Pezizomycotina</taxon>
        <taxon>Sordariomycetes</taxon>
        <taxon>Sordariomycetidae</taxon>
        <taxon>Sordariales</taxon>
        <taxon>Schizotheciaceae</taxon>
        <taxon>Echria</taxon>
    </lineage>
</organism>
<dbReference type="EMBL" id="MU839840">
    <property type="protein sequence ID" value="KAK1752093.1"/>
    <property type="molecule type" value="Genomic_DNA"/>
</dbReference>
<evidence type="ECO:0000256" key="1">
    <source>
        <dbReference type="SAM" id="MobiDB-lite"/>
    </source>
</evidence>
<dbReference type="Proteomes" id="UP001239445">
    <property type="component" value="Unassembled WGS sequence"/>
</dbReference>
<evidence type="ECO:0000313" key="2">
    <source>
        <dbReference type="EMBL" id="KAK1752093.1"/>
    </source>
</evidence>
<keyword evidence="3" id="KW-1185">Reference proteome</keyword>
<reference evidence="2" key="1">
    <citation type="submission" date="2023-06" db="EMBL/GenBank/DDBJ databases">
        <title>Genome-scale phylogeny and comparative genomics of the fungal order Sordariales.</title>
        <authorList>
            <consortium name="Lawrence Berkeley National Laboratory"/>
            <person name="Hensen N."/>
            <person name="Bonometti L."/>
            <person name="Westerberg I."/>
            <person name="Brannstrom I.O."/>
            <person name="Guillou S."/>
            <person name="Cros-Aarteil S."/>
            <person name="Calhoun S."/>
            <person name="Haridas S."/>
            <person name="Kuo A."/>
            <person name="Mondo S."/>
            <person name="Pangilinan J."/>
            <person name="Riley R."/>
            <person name="Labutti K."/>
            <person name="Andreopoulos B."/>
            <person name="Lipzen A."/>
            <person name="Chen C."/>
            <person name="Yanf M."/>
            <person name="Daum C."/>
            <person name="Ng V."/>
            <person name="Clum A."/>
            <person name="Steindorff A."/>
            <person name="Ohm R."/>
            <person name="Martin F."/>
            <person name="Silar P."/>
            <person name="Natvig D."/>
            <person name="Lalanne C."/>
            <person name="Gautier V."/>
            <person name="Ament-Velasquez S.L."/>
            <person name="Kruys A."/>
            <person name="Hutchinson M.I."/>
            <person name="Powell A.J."/>
            <person name="Barry K."/>
            <person name="Miller A.N."/>
            <person name="Grigoriev I.V."/>
            <person name="Debuchy R."/>
            <person name="Gladieux P."/>
            <person name="Thoren M.H."/>
            <person name="Johannesson H."/>
        </authorList>
    </citation>
    <scope>NUCLEOTIDE SEQUENCE</scope>
    <source>
        <strain evidence="2">PSN4</strain>
    </source>
</reference>
<evidence type="ECO:0000313" key="3">
    <source>
        <dbReference type="Proteomes" id="UP001239445"/>
    </source>
</evidence>
<comment type="caution">
    <text evidence="2">The sequence shown here is derived from an EMBL/GenBank/DDBJ whole genome shotgun (WGS) entry which is preliminary data.</text>
</comment>
<proteinExistence type="predicted"/>
<name>A0AAJ0B5J9_9PEZI</name>
<sequence length="144" mass="16969">MTTTKMLYSRLEDWPNFDRQFQYRAYAENIWKYIDPAAAGSPRPPWPEQPVFPQPSDAVDPADLDPDNPPTVLTLTGDQKETYRILIKVFTARLNIWREVQESHRRLKYWCLDNVDRRQANLYFTPTDTITGWYADLRKSATGR</sequence>
<dbReference type="AlphaFoldDB" id="A0AAJ0B5J9"/>
<protein>
    <submittedName>
        <fullName evidence="2">Uncharacterized protein</fullName>
    </submittedName>
</protein>
<feature type="compositionally biased region" description="Pro residues" evidence="1">
    <location>
        <begin position="42"/>
        <end position="53"/>
    </location>
</feature>
<gene>
    <name evidence="2" type="ORF">QBC47DRAFT_389660</name>
</gene>
<feature type="region of interest" description="Disordered" evidence="1">
    <location>
        <begin position="40"/>
        <end position="69"/>
    </location>
</feature>
<accession>A0AAJ0B5J9</accession>